<evidence type="ECO:0000256" key="2">
    <source>
        <dbReference type="SAM" id="SignalP"/>
    </source>
</evidence>
<dbReference type="AlphaFoldDB" id="A0A8D7ZTJ9"/>
<dbReference type="EMBL" id="HBUE01002309">
    <property type="protein sequence ID" value="CAG6444202.1"/>
    <property type="molecule type" value="Transcribed_RNA"/>
</dbReference>
<proteinExistence type="predicted"/>
<feature type="chain" id="PRO_5036260340" evidence="2">
    <location>
        <begin position="18"/>
        <end position="179"/>
    </location>
</feature>
<feature type="transmembrane region" description="Helical" evidence="1">
    <location>
        <begin position="68"/>
        <end position="90"/>
    </location>
</feature>
<sequence>MCSSATFIFLCYFYACCNIFCAISIAVGADKVSEKITRDNCSSGVKSLSLPQDPVDRFPGGVCNRKTYAALLLMLALACCMSVLLAVGVALEKPSLIKTFRVFLYVNVIFLFGCWLSIFISFYETHADTLMVLWGFVLVLSVVYFGLQIWVVTGACEAVQNRSFTEFKPTNLLFTYLLK</sequence>
<name>A0A8D7ZTJ9_CULPI</name>
<keyword evidence="2" id="KW-0732">Signal</keyword>
<evidence type="ECO:0000313" key="3">
    <source>
        <dbReference type="EMBL" id="CAG6444204.1"/>
    </source>
</evidence>
<reference evidence="3" key="1">
    <citation type="submission" date="2021-05" db="EMBL/GenBank/DDBJ databases">
        <authorList>
            <person name="Alioto T."/>
            <person name="Alioto T."/>
            <person name="Gomez Garrido J."/>
        </authorList>
    </citation>
    <scope>NUCLEOTIDE SEQUENCE</scope>
</reference>
<keyword evidence="1" id="KW-1133">Transmembrane helix</keyword>
<feature type="signal peptide" evidence="2">
    <location>
        <begin position="1"/>
        <end position="17"/>
    </location>
</feature>
<keyword evidence="1" id="KW-0472">Membrane</keyword>
<keyword evidence="1" id="KW-0812">Transmembrane</keyword>
<accession>A0A8D7ZTJ9</accession>
<evidence type="ECO:0000256" key="1">
    <source>
        <dbReference type="SAM" id="Phobius"/>
    </source>
</evidence>
<feature type="transmembrane region" description="Helical" evidence="1">
    <location>
        <begin position="102"/>
        <end position="123"/>
    </location>
</feature>
<feature type="transmembrane region" description="Helical" evidence="1">
    <location>
        <begin position="129"/>
        <end position="152"/>
    </location>
</feature>
<feature type="transmembrane region" description="Helical" evidence="1">
    <location>
        <begin position="7"/>
        <end position="29"/>
    </location>
</feature>
<organism evidence="3">
    <name type="scientific">Culex pipiens</name>
    <name type="common">House mosquito</name>
    <dbReference type="NCBI Taxonomy" id="7175"/>
    <lineage>
        <taxon>Eukaryota</taxon>
        <taxon>Metazoa</taxon>
        <taxon>Ecdysozoa</taxon>
        <taxon>Arthropoda</taxon>
        <taxon>Hexapoda</taxon>
        <taxon>Insecta</taxon>
        <taxon>Pterygota</taxon>
        <taxon>Neoptera</taxon>
        <taxon>Endopterygota</taxon>
        <taxon>Diptera</taxon>
        <taxon>Nematocera</taxon>
        <taxon>Culicoidea</taxon>
        <taxon>Culicidae</taxon>
        <taxon>Culicinae</taxon>
        <taxon>Culicini</taxon>
        <taxon>Culex</taxon>
        <taxon>Culex</taxon>
    </lineage>
</organism>
<protein>
    <submittedName>
        <fullName evidence="3">(northern house mosquito) hypothetical protein</fullName>
    </submittedName>
</protein>
<dbReference type="EMBL" id="HBUE01002312">
    <property type="protein sequence ID" value="CAG6444204.1"/>
    <property type="molecule type" value="Transcribed_RNA"/>
</dbReference>